<dbReference type="EMBL" id="ML143489">
    <property type="protein sequence ID" value="TBU24020.1"/>
    <property type="molecule type" value="Genomic_DNA"/>
</dbReference>
<evidence type="ECO:0000256" key="1">
    <source>
        <dbReference type="SAM" id="MobiDB-lite"/>
    </source>
</evidence>
<organism evidence="3">
    <name type="scientific">Dichomitus squalens</name>
    <dbReference type="NCBI Taxonomy" id="114155"/>
    <lineage>
        <taxon>Eukaryota</taxon>
        <taxon>Fungi</taxon>
        <taxon>Dikarya</taxon>
        <taxon>Basidiomycota</taxon>
        <taxon>Agaricomycotina</taxon>
        <taxon>Agaricomycetes</taxon>
        <taxon>Polyporales</taxon>
        <taxon>Polyporaceae</taxon>
        <taxon>Dichomitus</taxon>
    </lineage>
</organism>
<keyword evidence="2" id="KW-0812">Transmembrane</keyword>
<dbReference type="OrthoDB" id="3366475at2759"/>
<feature type="region of interest" description="Disordered" evidence="1">
    <location>
        <begin position="141"/>
        <end position="186"/>
    </location>
</feature>
<accession>A0A4Q9MA19</accession>
<evidence type="ECO:0000313" key="3">
    <source>
        <dbReference type="EMBL" id="TBU24020.1"/>
    </source>
</evidence>
<feature type="transmembrane region" description="Helical" evidence="2">
    <location>
        <begin position="77"/>
        <end position="98"/>
    </location>
</feature>
<dbReference type="AlphaFoldDB" id="A0A4Q9MA19"/>
<feature type="transmembrane region" description="Helical" evidence="2">
    <location>
        <begin position="104"/>
        <end position="122"/>
    </location>
</feature>
<gene>
    <name evidence="3" type="ORF">BD311DRAFT_767308</name>
</gene>
<feature type="compositionally biased region" description="Basic and acidic residues" evidence="1">
    <location>
        <begin position="143"/>
        <end position="164"/>
    </location>
</feature>
<proteinExistence type="predicted"/>
<keyword evidence="2" id="KW-1133">Transmembrane helix</keyword>
<sequence length="186" mass="19997">MNQNAANNEAQQGDSGPIPAAIAASPPIVDIIRFLSSASTASFGVISRTTLAVIFTLLAPISLLLTPISYLLSPVFVLVQVFLDVFVFTPYAVTAAIARNVYPIYVLVGVAVICALAVGFTARTMTSLILHAIFAPRAKPKATVKELQPERDAPPPPEPREKSAFRTGVPKTRVRKRVSIKEEREA</sequence>
<name>A0A4Q9MA19_9APHY</name>
<reference evidence="3" key="1">
    <citation type="submission" date="2019-01" db="EMBL/GenBank/DDBJ databases">
        <title>Draft genome sequences of three monokaryotic isolates of the white-rot basidiomycete fungus Dichomitus squalens.</title>
        <authorList>
            <consortium name="DOE Joint Genome Institute"/>
            <person name="Lopez S.C."/>
            <person name="Andreopoulos B."/>
            <person name="Pangilinan J."/>
            <person name="Lipzen A."/>
            <person name="Riley R."/>
            <person name="Ahrendt S."/>
            <person name="Ng V."/>
            <person name="Barry K."/>
            <person name="Daum C."/>
            <person name="Grigoriev I.V."/>
            <person name="Hilden K.S."/>
            <person name="Makela M.R."/>
            <person name="de Vries R.P."/>
        </authorList>
    </citation>
    <scope>NUCLEOTIDE SEQUENCE [LARGE SCALE GENOMIC DNA]</scope>
    <source>
        <strain evidence="3">OM18370.1</strain>
    </source>
</reference>
<feature type="transmembrane region" description="Helical" evidence="2">
    <location>
        <begin position="45"/>
        <end position="65"/>
    </location>
</feature>
<evidence type="ECO:0000256" key="2">
    <source>
        <dbReference type="SAM" id="Phobius"/>
    </source>
</evidence>
<keyword evidence="2" id="KW-0472">Membrane</keyword>
<dbReference type="Proteomes" id="UP000292957">
    <property type="component" value="Unassembled WGS sequence"/>
</dbReference>
<protein>
    <submittedName>
        <fullName evidence="3">Uncharacterized protein</fullName>
    </submittedName>
</protein>